<keyword evidence="2 4" id="KW-0238">DNA-binding</keyword>
<evidence type="ECO:0000313" key="7">
    <source>
        <dbReference type="EMBL" id="ULN51901.1"/>
    </source>
</evidence>
<gene>
    <name evidence="7" type="ORF">MIU77_13590</name>
</gene>
<evidence type="ECO:0000256" key="2">
    <source>
        <dbReference type="ARBA" id="ARBA00023125"/>
    </source>
</evidence>
<dbReference type="PROSITE" id="PS50977">
    <property type="entry name" value="HTH_TETR_2"/>
    <property type="match status" value="2"/>
</dbReference>
<evidence type="ECO:0000256" key="3">
    <source>
        <dbReference type="ARBA" id="ARBA00023163"/>
    </source>
</evidence>
<dbReference type="PANTHER" id="PTHR30055">
    <property type="entry name" value="HTH-TYPE TRANSCRIPTIONAL REGULATOR RUTR"/>
    <property type="match status" value="1"/>
</dbReference>
<dbReference type="PANTHER" id="PTHR30055:SF234">
    <property type="entry name" value="HTH-TYPE TRANSCRIPTIONAL REGULATOR BETI"/>
    <property type="match status" value="1"/>
</dbReference>
<keyword evidence="3" id="KW-0804">Transcription</keyword>
<dbReference type="PRINTS" id="PR00455">
    <property type="entry name" value="HTHTETR"/>
</dbReference>
<dbReference type="InterPro" id="IPR009057">
    <property type="entry name" value="Homeodomain-like_sf"/>
</dbReference>
<evidence type="ECO:0000313" key="8">
    <source>
        <dbReference type="Proteomes" id="UP001055200"/>
    </source>
</evidence>
<dbReference type="EMBL" id="CP092365">
    <property type="protein sequence ID" value="ULN51901.1"/>
    <property type="molecule type" value="Genomic_DNA"/>
</dbReference>
<dbReference type="Proteomes" id="UP001055200">
    <property type="component" value="Chromosome"/>
</dbReference>
<feature type="domain" description="HTH tetR-type" evidence="6">
    <location>
        <begin position="222"/>
        <end position="282"/>
    </location>
</feature>
<feature type="domain" description="HTH tetR-type" evidence="6">
    <location>
        <begin position="18"/>
        <end position="78"/>
    </location>
</feature>
<accession>A0ABY3U2B0</accession>
<feature type="region of interest" description="Disordered" evidence="5">
    <location>
        <begin position="1"/>
        <end position="20"/>
    </location>
</feature>
<dbReference type="RefSeq" id="WP_240170182.1">
    <property type="nucleotide sequence ID" value="NZ_CP092365.1"/>
</dbReference>
<dbReference type="Pfam" id="PF00440">
    <property type="entry name" value="TetR_N"/>
    <property type="match status" value="2"/>
</dbReference>
<evidence type="ECO:0000259" key="6">
    <source>
        <dbReference type="PROSITE" id="PS50977"/>
    </source>
</evidence>
<dbReference type="InterPro" id="IPR001647">
    <property type="entry name" value="HTH_TetR"/>
</dbReference>
<dbReference type="Gene3D" id="1.10.357.10">
    <property type="entry name" value="Tetracycline Repressor, domain 2"/>
    <property type="match status" value="2"/>
</dbReference>
<protein>
    <submittedName>
        <fullName evidence="7">TetR/AcrR family transcriptional regulator</fullName>
    </submittedName>
</protein>
<evidence type="ECO:0000256" key="1">
    <source>
        <dbReference type="ARBA" id="ARBA00023015"/>
    </source>
</evidence>
<reference evidence="7" key="1">
    <citation type="submission" date="2022-08" db="EMBL/GenBank/DDBJ databases">
        <title>Complete genome sequence of 14 non-tuberculosis mycobacteria type-strains.</title>
        <authorList>
            <person name="Igarashi Y."/>
            <person name="Osugi A."/>
            <person name="Mitarai S."/>
        </authorList>
    </citation>
    <scope>NUCLEOTIDE SEQUENCE</scope>
    <source>
        <strain evidence="7">DSM 45575</strain>
    </source>
</reference>
<feature type="DNA-binding region" description="H-T-H motif" evidence="4">
    <location>
        <begin position="245"/>
        <end position="264"/>
    </location>
</feature>
<keyword evidence="8" id="KW-1185">Reference proteome</keyword>
<dbReference type="SUPFAM" id="SSF46689">
    <property type="entry name" value="Homeodomain-like"/>
    <property type="match status" value="2"/>
</dbReference>
<evidence type="ECO:0000256" key="5">
    <source>
        <dbReference type="SAM" id="MobiDB-lite"/>
    </source>
</evidence>
<dbReference type="InterPro" id="IPR050109">
    <property type="entry name" value="HTH-type_TetR-like_transc_reg"/>
</dbReference>
<feature type="DNA-binding region" description="H-T-H motif" evidence="4">
    <location>
        <begin position="41"/>
        <end position="60"/>
    </location>
</feature>
<name>A0ABY3U2B0_9MYCO</name>
<proteinExistence type="predicted"/>
<evidence type="ECO:0000256" key="4">
    <source>
        <dbReference type="PROSITE-ProRule" id="PRU00335"/>
    </source>
</evidence>
<dbReference type="Gene3D" id="1.10.10.60">
    <property type="entry name" value="Homeodomain-like"/>
    <property type="match status" value="2"/>
</dbReference>
<keyword evidence="1" id="KW-0805">Transcription regulation</keyword>
<organism evidence="7 8">
    <name type="scientific">Mycolicibacillus parakoreensis</name>
    <dbReference type="NCBI Taxonomy" id="1069221"/>
    <lineage>
        <taxon>Bacteria</taxon>
        <taxon>Bacillati</taxon>
        <taxon>Actinomycetota</taxon>
        <taxon>Actinomycetes</taxon>
        <taxon>Mycobacteriales</taxon>
        <taxon>Mycobacteriaceae</taxon>
        <taxon>Mycolicibacillus</taxon>
    </lineage>
</organism>
<sequence>MTARQTPAATRSVRRRPKDRKAQIAREAAEAFSTLGYHAVSVEAIATRVGVSAPALYRHYSSKYDLFRGAVLALSQQLVDATDAFDTVTDDDPHAHRDQIARAVIDVVLVNRTSGGLYRWQTRYLQGPDAARLTSQLRLVNHRIQRAITVLRPELTSAQQWMLSSGFLSIAGSITDHRLRAPDETIRAILAGGINALVAAALPDPEASRQRRGGWRIFAPDAGAYEALLHAAMRLFAQQGYAETTVAQIAAAVQLPVSGPYRYFSGKSEILATALRRAADRLSAELARAHGPDSEPRETLTRLVDAYVTTSFANPELASVYYSERVNLAPNDQVLLRNVQRATVGSWVELLISARPELDVTAARFLIQAAMGLVVDLGRLVHYDRMSQDRDDGTDPLSYPRACVQTLMEAVLFETNVTQRPLADG</sequence>